<dbReference type="EMBL" id="AKHW03004329">
    <property type="protein sequence ID" value="KYO30076.1"/>
    <property type="molecule type" value="Genomic_DNA"/>
</dbReference>
<evidence type="ECO:0000313" key="1">
    <source>
        <dbReference type="EMBL" id="KYO30076.1"/>
    </source>
</evidence>
<protein>
    <submittedName>
        <fullName evidence="1">Uncharacterized protein</fullName>
    </submittedName>
</protein>
<reference evidence="1 2" key="1">
    <citation type="journal article" date="2012" name="Genome Biol.">
        <title>Sequencing three crocodilian genomes to illuminate the evolution of archosaurs and amniotes.</title>
        <authorList>
            <person name="St John J.A."/>
            <person name="Braun E.L."/>
            <person name="Isberg S.R."/>
            <person name="Miles L.G."/>
            <person name="Chong A.Y."/>
            <person name="Gongora J."/>
            <person name="Dalzell P."/>
            <person name="Moran C."/>
            <person name="Bed'hom B."/>
            <person name="Abzhanov A."/>
            <person name="Burgess S.C."/>
            <person name="Cooksey A.M."/>
            <person name="Castoe T.A."/>
            <person name="Crawford N.G."/>
            <person name="Densmore L.D."/>
            <person name="Drew J.C."/>
            <person name="Edwards S.V."/>
            <person name="Faircloth B.C."/>
            <person name="Fujita M.K."/>
            <person name="Greenwold M.J."/>
            <person name="Hoffmann F.G."/>
            <person name="Howard J.M."/>
            <person name="Iguchi T."/>
            <person name="Janes D.E."/>
            <person name="Khan S.Y."/>
            <person name="Kohno S."/>
            <person name="de Koning A.J."/>
            <person name="Lance S.L."/>
            <person name="McCarthy F.M."/>
            <person name="McCormack J.E."/>
            <person name="Merchant M.E."/>
            <person name="Peterson D.G."/>
            <person name="Pollock D.D."/>
            <person name="Pourmand N."/>
            <person name="Raney B.J."/>
            <person name="Roessler K.A."/>
            <person name="Sanford J.R."/>
            <person name="Sawyer R.H."/>
            <person name="Schmidt C.J."/>
            <person name="Triplett E.W."/>
            <person name="Tuberville T.D."/>
            <person name="Venegas-Anaya M."/>
            <person name="Howard J.T."/>
            <person name="Jarvis E.D."/>
            <person name="Guillette L.J.Jr."/>
            <person name="Glenn T.C."/>
            <person name="Green R.E."/>
            <person name="Ray D.A."/>
        </authorList>
    </citation>
    <scope>NUCLEOTIDE SEQUENCE [LARGE SCALE GENOMIC DNA]</scope>
    <source>
        <strain evidence="1">KSC_2009_1</strain>
    </source>
</reference>
<sequence length="73" mass="7956">MPPSRFLETSRPCFQFSTYKQHVIYQGLSLPLAATTGGLGHSSCSKPERLFCFGGRSVQACWLEGGAGDRALF</sequence>
<evidence type="ECO:0000313" key="2">
    <source>
        <dbReference type="Proteomes" id="UP000050525"/>
    </source>
</evidence>
<organism evidence="1 2">
    <name type="scientific">Alligator mississippiensis</name>
    <name type="common">American alligator</name>
    <dbReference type="NCBI Taxonomy" id="8496"/>
    <lineage>
        <taxon>Eukaryota</taxon>
        <taxon>Metazoa</taxon>
        <taxon>Chordata</taxon>
        <taxon>Craniata</taxon>
        <taxon>Vertebrata</taxon>
        <taxon>Euteleostomi</taxon>
        <taxon>Archelosauria</taxon>
        <taxon>Archosauria</taxon>
        <taxon>Crocodylia</taxon>
        <taxon>Alligatoridae</taxon>
        <taxon>Alligatorinae</taxon>
        <taxon>Alligator</taxon>
    </lineage>
</organism>
<gene>
    <name evidence="1" type="ORF">Y1Q_0021160</name>
</gene>
<comment type="caution">
    <text evidence="1">The sequence shown here is derived from an EMBL/GenBank/DDBJ whole genome shotgun (WGS) entry which is preliminary data.</text>
</comment>
<dbReference type="Proteomes" id="UP000050525">
    <property type="component" value="Unassembled WGS sequence"/>
</dbReference>
<proteinExistence type="predicted"/>
<dbReference type="AlphaFoldDB" id="A0A151MZT3"/>
<keyword evidence="2" id="KW-1185">Reference proteome</keyword>
<accession>A0A151MZT3</accession>
<name>A0A151MZT3_ALLMI</name>